<reference evidence="2" key="1">
    <citation type="journal article" date="2009" name="Environ. Microbiol.">
        <title>Contribution of mobile genetic elements to Desulfovibrio vulgaris genome plasticity.</title>
        <authorList>
            <person name="Walker C.B."/>
            <person name="Stolyar S."/>
            <person name="Chivian D."/>
            <person name="Pinel N."/>
            <person name="Gabster J.A."/>
            <person name="Dehal P.S."/>
            <person name="He Z."/>
            <person name="Yang Z.K."/>
            <person name="Yen H.C."/>
            <person name="Zhou J."/>
            <person name="Wall J.D."/>
            <person name="Hazen T.C."/>
            <person name="Arkin A.P."/>
            <person name="Stahl D.A."/>
        </authorList>
    </citation>
    <scope>NUCLEOTIDE SEQUENCE [LARGE SCALE GENOMIC DNA]</scope>
    <source>
        <strain evidence="2">DP4</strain>
    </source>
</reference>
<dbReference type="HOGENOM" id="CLU_2245548_0_0_7"/>
<organism evidence="1 2">
    <name type="scientific">Nitratidesulfovibrio vulgaris (strain DP4)</name>
    <name type="common">Desulfovibrio vulgaris</name>
    <dbReference type="NCBI Taxonomy" id="391774"/>
    <lineage>
        <taxon>Bacteria</taxon>
        <taxon>Pseudomonadati</taxon>
        <taxon>Thermodesulfobacteriota</taxon>
        <taxon>Desulfovibrionia</taxon>
        <taxon>Desulfovibrionales</taxon>
        <taxon>Desulfovibrionaceae</taxon>
        <taxon>Nitratidesulfovibrio</taxon>
    </lineage>
</organism>
<accession>A0A0H3A9X4</accession>
<dbReference type="Proteomes" id="UP000009173">
    <property type="component" value="Chromosome"/>
</dbReference>
<evidence type="ECO:0000313" key="1">
    <source>
        <dbReference type="EMBL" id="ABM29030.1"/>
    </source>
</evidence>
<proteinExistence type="predicted"/>
<gene>
    <name evidence="1" type="ordered locus">Dvul_2014</name>
</gene>
<dbReference type="EMBL" id="CP000527">
    <property type="protein sequence ID" value="ABM29030.1"/>
    <property type="molecule type" value="Genomic_DNA"/>
</dbReference>
<name>A0A0H3A9X4_NITV4</name>
<dbReference type="AlphaFoldDB" id="A0A0H3A9X4"/>
<sequence length="112" mass="12164">MRYHSLSMAQEFLRRRLQAGYGPEVVVPVDPDAVGLHESATEALQSAAEKVAAQAGLPPQHVAARMFDNIFRLEPSDTLVLVVAVPERGVEMFVEIPAKLWRLASQDSPAGG</sequence>
<evidence type="ECO:0000313" key="2">
    <source>
        <dbReference type="Proteomes" id="UP000009173"/>
    </source>
</evidence>
<dbReference type="RefSeq" id="WP_010938273.1">
    <property type="nucleotide sequence ID" value="NC_008751.1"/>
</dbReference>
<protein>
    <submittedName>
        <fullName evidence="1">Uncharacterized protein</fullName>
    </submittedName>
</protein>
<dbReference type="KEGG" id="dvl:Dvul_2014"/>